<evidence type="ECO:0000313" key="3">
    <source>
        <dbReference type="EMBL" id="CUG80798.1"/>
    </source>
</evidence>
<feature type="compositionally biased region" description="Low complexity" evidence="2">
    <location>
        <begin position="207"/>
        <end position="224"/>
    </location>
</feature>
<feature type="compositionally biased region" description="Polar residues" evidence="2">
    <location>
        <begin position="824"/>
        <end position="837"/>
    </location>
</feature>
<feature type="compositionally biased region" description="Low complexity" evidence="2">
    <location>
        <begin position="486"/>
        <end position="519"/>
    </location>
</feature>
<feature type="compositionally biased region" description="Gly residues" evidence="2">
    <location>
        <begin position="225"/>
        <end position="242"/>
    </location>
</feature>
<accession>A0A0S4J634</accession>
<evidence type="ECO:0000256" key="1">
    <source>
        <dbReference type="ARBA" id="ARBA00008666"/>
    </source>
</evidence>
<feature type="compositionally biased region" description="Low complexity" evidence="2">
    <location>
        <begin position="710"/>
        <end position="725"/>
    </location>
</feature>
<name>A0A0S4J634_BODSA</name>
<comment type="similarity">
    <text evidence="1">Belongs to the FAM227 family.</text>
</comment>
<feature type="compositionally biased region" description="Polar residues" evidence="2">
    <location>
        <begin position="793"/>
        <end position="804"/>
    </location>
</feature>
<feature type="region of interest" description="Disordered" evidence="2">
    <location>
        <begin position="1035"/>
        <end position="1058"/>
    </location>
</feature>
<feature type="region of interest" description="Disordered" evidence="2">
    <location>
        <begin position="706"/>
        <end position="856"/>
    </location>
</feature>
<dbReference type="InterPro" id="IPR029417">
    <property type="entry name" value="FAM227"/>
</dbReference>
<gene>
    <name evidence="3" type="ORF">BSAL_86455</name>
</gene>
<dbReference type="Proteomes" id="UP000051952">
    <property type="component" value="Unassembled WGS sequence"/>
</dbReference>
<feature type="region of interest" description="Disordered" evidence="2">
    <location>
        <begin position="1"/>
        <end position="56"/>
    </location>
</feature>
<feature type="compositionally biased region" description="Gly residues" evidence="2">
    <location>
        <begin position="921"/>
        <end position="942"/>
    </location>
</feature>
<feature type="compositionally biased region" description="Low complexity" evidence="2">
    <location>
        <begin position="845"/>
        <end position="856"/>
    </location>
</feature>
<dbReference type="VEuPathDB" id="TriTrypDB:BSAL_86455"/>
<evidence type="ECO:0000313" key="4">
    <source>
        <dbReference type="Proteomes" id="UP000051952"/>
    </source>
</evidence>
<feature type="compositionally biased region" description="Low complexity" evidence="2">
    <location>
        <begin position="943"/>
        <end position="952"/>
    </location>
</feature>
<dbReference type="AlphaFoldDB" id="A0A0S4J634"/>
<feature type="region of interest" description="Disordered" evidence="2">
    <location>
        <begin position="912"/>
        <end position="994"/>
    </location>
</feature>
<feature type="compositionally biased region" description="Low complexity" evidence="2">
    <location>
        <begin position="394"/>
        <end position="416"/>
    </location>
</feature>
<feature type="region of interest" description="Disordered" evidence="2">
    <location>
        <begin position="192"/>
        <end position="254"/>
    </location>
</feature>
<sequence>MAALTQQRSTSSHQNAHHSQPTLSSPQRGGGGSTSVSPSGSARLGSPTSPRRDQVVTSPLRSAFVEQRDQLFFKFGMKLEHVRRRYEQRIQPLAVVSFNEWGTTTPADLPPQLGVMLNLTEVVQFVIPHILSPPTVQAYASTFMKLLTEFPPYVALLKDMFWYFFLEFFLLSESEERLDRYRIELLEKLRSEQPTGQSKKRRHDNNGPSGNSKAPSAAASPSHGNRGGGGGATDDTGGGTGNGTFPTPAINGSHPLWKQRLSMHCKQMRVDDVNKRKSTLPPPKPISELLIDDEDDDLFDANAGITQPALPMIGITANSSERGGRGGVPQNLANPSVIAHEQQERRKQDFIRKLKRRQLSLLPGHVLSTQEAYQFKYSGVSTAPTQANINAKKSSGGATTPRPTTSSSSTSAMTGRVPSPTTSSSARRGGHSRGQGPRGVPDDVTAIIPYDVEDDPSSPHHATDQHDDWERASVGSGWSVASMPTSAISDDAASDGDSAHSTSPRPYSRGGRRSPLSGTGDLIALADRCRVKGKRRLVRGEKNFAQSLAVLLEAEELELTLEQLASLKEEVASRSPEGLGKEMAVITLACDLIQREQSRMFGRMARNYVNAVRELKEHIRAVVAPSMADVMARVVTQLLYLACPYSRALLTRRTRKVIKRKISYWIGGIEKAEVDSWGDGVAVHMDSAHKTDMHAYHVRRWAGVAGGGATSSSPGGNPGSGTVSPLSGSISSPPAPRTTRRASLRIPQPPSLSDPQQQRPNAKFSVNLDDSSSSMVGSLNGSLRQPGPPLRRISSSLMAPSPTGSLRGRRAVVGFQGAPPNPPASGSLQQDPSTPSSVAGLPQLSTNANDTTSNNAAGVAGGVTTVASSTTPLDQPVVANEFVSLSSTFSWSAGAVAYHKALDEILDDFEKMQQQSAESSAGGGGNGGQGAQRFLGKGGRGGTANATASSARGAGGSAGNNKKKGGGKASSAEPADDTKKHLETHRHSSLNRRAELWHEQGRASHAVVNSEARTRRGFFDLGCVSPFMKRYLRDGGSASGAQDARHSTASRLIKWTSS</sequence>
<evidence type="ECO:0000256" key="2">
    <source>
        <dbReference type="SAM" id="MobiDB-lite"/>
    </source>
</evidence>
<protein>
    <submittedName>
        <fullName evidence="3">Uncharacterized protein</fullName>
    </submittedName>
</protein>
<reference evidence="4" key="1">
    <citation type="submission" date="2015-09" db="EMBL/GenBank/DDBJ databases">
        <authorList>
            <consortium name="Pathogen Informatics"/>
        </authorList>
    </citation>
    <scope>NUCLEOTIDE SEQUENCE [LARGE SCALE GENOMIC DNA]</scope>
    <source>
        <strain evidence="4">Lake Konstanz</strain>
    </source>
</reference>
<feature type="region of interest" description="Disordered" evidence="2">
    <location>
        <begin position="389"/>
        <end position="519"/>
    </location>
</feature>
<dbReference type="EMBL" id="CYKH01001055">
    <property type="protein sequence ID" value="CUG80798.1"/>
    <property type="molecule type" value="Genomic_DNA"/>
</dbReference>
<keyword evidence="4" id="KW-1185">Reference proteome</keyword>
<feature type="compositionally biased region" description="Polar residues" evidence="2">
    <location>
        <begin position="1047"/>
        <end position="1058"/>
    </location>
</feature>
<feature type="compositionally biased region" description="Low complexity" evidence="2">
    <location>
        <begin position="767"/>
        <end position="782"/>
    </location>
</feature>
<dbReference type="Pfam" id="PF14922">
    <property type="entry name" value="FWWh"/>
    <property type="match status" value="1"/>
</dbReference>
<feature type="compositionally biased region" description="Polar residues" evidence="2">
    <location>
        <begin position="1"/>
        <end position="27"/>
    </location>
</feature>
<proteinExistence type="inferred from homology"/>
<organism evidence="3 4">
    <name type="scientific">Bodo saltans</name>
    <name type="common">Flagellated protozoan</name>
    <dbReference type="NCBI Taxonomy" id="75058"/>
    <lineage>
        <taxon>Eukaryota</taxon>
        <taxon>Discoba</taxon>
        <taxon>Euglenozoa</taxon>
        <taxon>Kinetoplastea</taxon>
        <taxon>Metakinetoplastina</taxon>
        <taxon>Eubodonida</taxon>
        <taxon>Bodonidae</taxon>
        <taxon>Bodo</taxon>
    </lineage>
</organism>
<feature type="compositionally biased region" description="Basic and acidic residues" evidence="2">
    <location>
        <begin position="457"/>
        <end position="471"/>
    </location>
</feature>